<proteinExistence type="predicted"/>
<reference evidence="1 2" key="1">
    <citation type="submission" date="2019-08" db="EMBL/GenBank/DDBJ databases">
        <authorList>
            <person name="Dhanesh K."/>
            <person name="Kumar G."/>
            <person name="Sasikala C."/>
            <person name="Venkata Ramana C."/>
        </authorList>
    </citation>
    <scope>NUCLEOTIDE SEQUENCE [LARGE SCALE GENOMIC DNA]</scope>
    <source>
        <strain evidence="1 2">JC645</strain>
    </source>
</reference>
<comment type="caution">
    <text evidence="1">The sequence shown here is derived from an EMBL/GenBank/DDBJ whole genome shotgun (WGS) entry which is preliminary data.</text>
</comment>
<evidence type="ECO:0000313" key="2">
    <source>
        <dbReference type="Proteomes" id="UP000324479"/>
    </source>
</evidence>
<dbReference type="AlphaFoldDB" id="A0A5M6DCZ7"/>
<protein>
    <submittedName>
        <fullName evidence="1">Uncharacterized protein</fullName>
    </submittedName>
</protein>
<accession>A0A5M6DCZ7</accession>
<organism evidence="1 2">
    <name type="scientific">Roseiconus nitratireducens</name>
    <dbReference type="NCBI Taxonomy" id="2605748"/>
    <lineage>
        <taxon>Bacteria</taxon>
        <taxon>Pseudomonadati</taxon>
        <taxon>Planctomycetota</taxon>
        <taxon>Planctomycetia</taxon>
        <taxon>Pirellulales</taxon>
        <taxon>Pirellulaceae</taxon>
        <taxon>Roseiconus</taxon>
    </lineage>
</organism>
<sequence length="73" mass="8887">MQMFRVPSGIHGEVRMANRPEHWIPYTTKMQSDFDEPVSRTRTTVVFRSGRWLLRVKRHDVQLYNGIRWIRMK</sequence>
<gene>
    <name evidence="1" type="ORF">FYK55_07300</name>
</gene>
<dbReference type="RefSeq" id="WP_150075716.1">
    <property type="nucleotide sequence ID" value="NZ_VWOX01000003.1"/>
</dbReference>
<keyword evidence="2" id="KW-1185">Reference proteome</keyword>
<name>A0A5M6DCZ7_9BACT</name>
<evidence type="ECO:0000313" key="1">
    <source>
        <dbReference type="EMBL" id="KAA5545447.1"/>
    </source>
</evidence>
<dbReference type="EMBL" id="VWOX01000003">
    <property type="protein sequence ID" value="KAA5545447.1"/>
    <property type="molecule type" value="Genomic_DNA"/>
</dbReference>
<dbReference type="Proteomes" id="UP000324479">
    <property type="component" value="Unassembled WGS sequence"/>
</dbReference>